<feature type="region of interest" description="Disordered" evidence="1">
    <location>
        <begin position="1"/>
        <end position="34"/>
    </location>
</feature>
<accession>Q6ES00</accession>
<reference evidence="4" key="4">
    <citation type="journal article" date="2008" name="Nucleic Acids Res.">
        <title>The rice annotation project database (RAP-DB): 2008 update.</title>
        <authorList>
            <consortium name="The rice annotation project (RAP)"/>
        </authorList>
    </citation>
    <scope>GENOME REANNOTATION</scope>
    <source>
        <strain evidence="4">cv. Nipponbare</strain>
    </source>
</reference>
<evidence type="ECO:0000313" key="4">
    <source>
        <dbReference type="Proteomes" id="UP000000763"/>
    </source>
</evidence>
<evidence type="ECO:0000256" key="1">
    <source>
        <dbReference type="SAM" id="MobiDB-lite"/>
    </source>
</evidence>
<feature type="compositionally biased region" description="Basic residues" evidence="1">
    <location>
        <begin position="24"/>
        <end position="34"/>
    </location>
</feature>
<evidence type="ECO:0000313" key="3">
    <source>
        <dbReference type="EMBL" id="BAD28570.1"/>
    </source>
</evidence>
<evidence type="ECO:0000313" key="2">
    <source>
        <dbReference type="EMBL" id="BAD28492.1"/>
    </source>
</evidence>
<dbReference type="AlphaFoldDB" id="Q6ES00"/>
<dbReference type="EMBL" id="AP005313">
    <property type="protein sequence ID" value="BAD28492.1"/>
    <property type="molecule type" value="Genomic_DNA"/>
</dbReference>
<organism evidence="3 4">
    <name type="scientific">Oryza sativa subsp. japonica</name>
    <name type="common">Rice</name>
    <dbReference type="NCBI Taxonomy" id="39947"/>
    <lineage>
        <taxon>Eukaryota</taxon>
        <taxon>Viridiplantae</taxon>
        <taxon>Streptophyta</taxon>
        <taxon>Embryophyta</taxon>
        <taxon>Tracheophyta</taxon>
        <taxon>Spermatophyta</taxon>
        <taxon>Magnoliopsida</taxon>
        <taxon>Liliopsida</taxon>
        <taxon>Poales</taxon>
        <taxon>Poaceae</taxon>
        <taxon>BOP clade</taxon>
        <taxon>Oryzoideae</taxon>
        <taxon>Oryzeae</taxon>
        <taxon>Oryzinae</taxon>
        <taxon>Oryza</taxon>
        <taxon>Oryza sativa</taxon>
    </lineage>
</organism>
<proteinExistence type="predicted"/>
<name>Q6ES00_ORYSJ</name>
<gene>
    <name evidence="2" type="ORF">P0512H04.36</name>
    <name evidence="3" type="ORF">P0698G06.16</name>
</gene>
<reference evidence="2" key="1">
    <citation type="submission" date="2002-05" db="EMBL/GenBank/DDBJ databases">
        <title>Oryza sativa nipponbare(GA3) genomic DNA, chromosome 9, PAC clone:P0512H04.</title>
        <authorList>
            <person name="Sasaki T."/>
            <person name="Matsumoto T."/>
            <person name="Katayose Y."/>
        </authorList>
    </citation>
    <scope>NUCLEOTIDE SEQUENCE</scope>
</reference>
<protein>
    <submittedName>
        <fullName evidence="3">Uncharacterized protein</fullName>
    </submittedName>
</protein>
<reference evidence="4" key="3">
    <citation type="journal article" date="2005" name="Nature">
        <title>The map-based sequence of the rice genome.</title>
        <authorList>
            <consortium name="International rice genome sequencing project (IRGSP)"/>
            <person name="Matsumoto T."/>
            <person name="Wu J."/>
            <person name="Kanamori H."/>
            <person name="Katayose Y."/>
            <person name="Fujisawa M."/>
            <person name="Namiki N."/>
            <person name="Mizuno H."/>
            <person name="Yamamoto K."/>
            <person name="Antonio B.A."/>
            <person name="Baba T."/>
            <person name="Sakata K."/>
            <person name="Nagamura Y."/>
            <person name="Aoki H."/>
            <person name="Arikawa K."/>
            <person name="Arita K."/>
            <person name="Bito T."/>
            <person name="Chiden Y."/>
            <person name="Fujitsuka N."/>
            <person name="Fukunaka R."/>
            <person name="Hamada M."/>
            <person name="Harada C."/>
            <person name="Hayashi A."/>
            <person name="Hijishita S."/>
            <person name="Honda M."/>
            <person name="Hosokawa S."/>
            <person name="Ichikawa Y."/>
            <person name="Idonuma A."/>
            <person name="Iijima M."/>
            <person name="Ikeda M."/>
            <person name="Ikeno M."/>
            <person name="Ito K."/>
            <person name="Ito S."/>
            <person name="Ito T."/>
            <person name="Ito Y."/>
            <person name="Ito Y."/>
            <person name="Iwabuchi A."/>
            <person name="Kamiya K."/>
            <person name="Karasawa W."/>
            <person name="Kurita K."/>
            <person name="Katagiri S."/>
            <person name="Kikuta A."/>
            <person name="Kobayashi H."/>
            <person name="Kobayashi N."/>
            <person name="Machita K."/>
            <person name="Maehara T."/>
            <person name="Masukawa M."/>
            <person name="Mizubayashi T."/>
            <person name="Mukai Y."/>
            <person name="Nagasaki H."/>
            <person name="Nagata Y."/>
            <person name="Naito S."/>
            <person name="Nakashima M."/>
            <person name="Nakama Y."/>
            <person name="Nakamichi Y."/>
            <person name="Nakamura M."/>
            <person name="Meguro A."/>
            <person name="Negishi M."/>
            <person name="Ohta I."/>
            <person name="Ohta T."/>
            <person name="Okamoto M."/>
            <person name="Ono N."/>
            <person name="Saji S."/>
            <person name="Sakaguchi M."/>
            <person name="Sakai K."/>
            <person name="Shibata M."/>
            <person name="Shimokawa T."/>
            <person name="Song J."/>
            <person name="Takazaki Y."/>
            <person name="Terasawa K."/>
            <person name="Tsugane M."/>
            <person name="Tsuji K."/>
            <person name="Ueda S."/>
            <person name="Waki K."/>
            <person name="Yamagata H."/>
            <person name="Yamamoto M."/>
            <person name="Yamamoto S."/>
            <person name="Yamane H."/>
            <person name="Yoshiki S."/>
            <person name="Yoshihara R."/>
            <person name="Yukawa K."/>
            <person name="Zhong H."/>
            <person name="Yano M."/>
            <person name="Yuan Q."/>
            <person name="Ouyang S."/>
            <person name="Liu J."/>
            <person name="Jones K.M."/>
            <person name="Gansberger K."/>
            <person name="Moffat K."/>
            <person name="Hill J."/>
            <person name="Bera J."/>
            <person name="Fadrosh D."/>
            <person name="Jin S."/>
            <person name="Johri S."/>
            <person name="Kim M."/>
            <person name="Overton L."/>
            <person name="Reardon M."/>
            <person name="Tsitrin T."/>
            <person name="Vuong H."/>
            <person name="Weaver B."/>
            <person name="Ciecko A."/>
            <person name="Tallon L."/>
            <person name="Jackson J."/>
            <person name="Pai G."/>
            <person name="Aken S.V."/>
            <person name="Utterback T."/>
            <person name="Reidmuller S."/>
            <person name="Feldblyum T."/>
            <person name="Hsiao J."/>
            <person name="Zismann V."/>
            <person name="Iobst S."/>
            <person name="de Vazeille A.R."/>
            <person name="Buell C.R."/>
            <person name="Ying K."/>
            <person name="Li Y."/>
            <person name="Lu T."/>
            <person name="Huang Y."/>
            <person name="Zhao Q."/>
            <person name="Feng Q."/>
            <person name="Zhang L."/>
            <person name="Zhu J."/>
            <person name="Weng Q."/>
            <person name="Mu J."/>
            <person name="Lu Y."/>
            <person name="Fan D."/>
            <person name="Liu Y."/>
            <person name="Guan J."/>
            <person name="Zhang Y."/>
            <person name="Yu S."/>
            <person name="Liu X."/>
            <person name="Zhang Y."/>
            <person name="Hong G."/>
            <person name="Han B."/>
            <person name="Choisne N."/>
            <person name="Demange N."/>
            <person name="Orjeda G."/>
            <person name="Samain S."/>
            <person name="Cattolico L."/>
            <person name="Pelletier E."/>
            <person name="Couloux A."/>
            <person name="Segurens B."/>
            <person name="Wincker P."/>
            <person name="D'Hont A."/>
            <person name="Scarpelli C."/>
            <person name="Weissenbach J."/>
            <person name="Salanoubat M."/>
            <person name="Quetier F."/>
            <person name="Yu Y."/>
            <person name="Kim H.R."/>
            <person name="Rambo T."/>
            <person name="Currie J."/>
            <person name="Collura K."/>
            <person name="Luo M."/>
            <person name="Yang T."/>
            <person name="Ammiraju J.S.S."/>
            <person name="Engler F."/>
            <person name="Soderlund C."/>
            <person name="Wing R.A."/>
            <person name="Palmer L.E."/>
            <person name="de la Bastide M."/>
            <person name="Spiegel L."/>
            <person name="Nascimento L."/>
            <person name="Zutavern T."/>
            <person name="O'Shaughnessy A."/>
            <person name="Dike S."/>
            <person name="Dedhia N."/>
            <person name="Preston R."/>
            <person name="Balija V."/>
            <person name="McCombie W.R."/>
            <person name="Chow T."/>
            <person name="Chen H."/>
            <person name="Chung M."/>
            <person name="Chen C."/>
            <person name="Shaw J."/>
            <person name="Wu H."/>
            <person name="Hsiao K."/>
            <person name="Chao Y."/>
            <person name="Chu M."/>
            <person name="Cheng C."/>
            <person name="Hour A."/>
            <person name="Lee P."/>
            <person name="Lin S."/>
            <person name="Lin Y."/>
            <person name="Liou J."/>
            <person name="Liu S."/>
            <person name="Hsing Y."/>
            <person name="Raghuvanshi S."/>
            <person name="Mohanty A."/>
            <person name="Bharti A.K."/>
            <person name="Gaur A."/>
            <person name="Gupta V."/>
            <person name="Kumar D."/>
            <person name="Ravi V."/>
            <person name="Vij S."/>
            <person name="Kapur A."/>
            <person name="Khurana P."/>
            <person name="Khurana P."/>
            <person name="Khurana J.P."/>
            <person name="Tyagi A.K."/>
            <person name="Gaikwad K."/>
            <person name="Singh A."/>
            <person name="Dalal V."/>
            <person name="Srivastava S."/>
            <person name="Dixit A."/>
            <person name="Pal A.K."/>
            <person name="Ghazi I.A."/>
            <person name="Yadav M."/>
            <person name="Pandit A."/>
            <person name="Bhargava A."/>
            <person name="Sureshbabu K."/>
            <person name="Batra K."/>
            <person name="Sharma T.R."/>
            <person name="Mohapatra T."/>
            <person name="Singh N.K."/>
            <person name="Messing J."/>
            <person name="Nelson A.B."/>
            <person name="Fuks G."/>
            <person name="Kavchok S."/>
            <person name="Keizer G."/>
            <person name="Linton E."/>
            <person name="Llaca V."/>
            <person name="Song R."/>
            <person name="Tanyolac B."/>
            <person name="Young S."/>
            <person name="Ho-Il K."/>
            <person name="Hahn J.H."/>
            <person name="Sangsakoo G."/>
            <person name="Vanavichit A."/>
            <person name="de Mattos Luiz.A.T."/>
            <person name="Zimmer P.D."/>
            <person name="Malone G."/>
            <person name="Dellagostin O."/>
            <person name="de Oliveira A.C."/>
            <person name="Bevan M."/>
            <person name="Bancroft I."/>
            <person name="Minx P."/>
            <person name="Cordum H."/>
            <person name="Wilson R."/>
            <person name="Cheng Z."/>
            <person name="Jin W."/>
            <person name="Jiang J."/>
            <person name="Leong S.A."/>
            <person name="Iwama H."/>
            <person name="Gojobori T."/>
            <person name="Itoh T."/>
            <person name="Niimura Y."/>
            <person name="Fujii Y."/>
            <person name="Habara T."/>
            <person name="Sakai H."/>
            <person name="Sato Y."/>
            <person name="Wilson G."/>
            <person name="Kumar K."/>
            <person name="McCouch S."/>
            <person name="Juretic N."/>
            <person name="Hoen D."/>
            <person name="Wright S."/>
            <person name="Bruskiewich R."/>
            <person name="Bureau T."/>
            <person name="Miyao A."/>
            <person name="Hirochika H."/>
            <person name="Nishikawa T."/>
            <person name="Kadowaki K."/>
            <person name="Sugiura M."/>
            <person name="Burr B."/>
            <person name="Sasaki T."/>
        </authorList>
    </citation>
    <scope>NUCLEOTIDE SEQUENCE [LARGE SCALE GENOMIC DNA]</scope>
    <source>
        <strain evidence="4">cv. Nipponbare</strain>
    </source>
</reference>
<reference evidence="3" key="2">
    <citation type="submission" date="2002-06" db="EMBL/GenBank/DDBJ databases">
        <title>Oryza sativa nipponbare(GA3) genomic DNA, chromosome 9, PAC clone:P0698G06.</title>
        <authorList>
            <person name="Sasaki T."/>
            <person name="Matsumoto T."/>
            <person name="Katayose Y."/>
        </authorList>
    </citation>
    <scope>NUCLEOTIDE SEQUENCE</scope>
</reference>
<dbReference type="EMBL" id="AP005400">
    <property type="protein sequence ID" value="BAD28570.1"/>
    <property type="molecule type" value="Genomic_DNA"/>
</dbReference>
<sequence length="86" mass="9441">MGVATTGEAPRLQPGYRRDGTLAHTRRRRVRPRRRCAARSPVLLLPRLMHARAAAAAADRLGFGFTRMGCGGEGFQSLSIHSAVQW</sequence>
<dbReference type="Proteomes" id="UP000000763">
    <property type="component" value="Chromosome 9"/>
</dbReference>